<dbReference type="CDD" id="cd09604">
    <property type="entry name" value="M1_APN_like"/>
    <property type="match status" value="1"/>
</dbReference>
<evidence type="ECO:0000313" key="5">
    <source>
        <dbReference type="EMBL" id="SFT63593.1"/>
    </source>
</evidence>
<keyword evidence="2" id="KW-0479">Metal-binding</keyword>
<dbReference type="AlphaFoldDB" id="A0A1I6ZLI8"/>
<keyword evidence="3" id="KW-0732">Signal</keyword>
<evidence type="ECO:0000256" key="2">
    <source>
        <dbReference type="PIRSR" id="PIRSR634015-3"/>
    </source>
</evidence>
<dbReference type="RefSeq" id="WP_090247711.1">
    <property type="nucleotide sequence ID" value="NZ_FPAS01000002.1"/>
</dbReference>
<dbReference type="Proteomes" id="UP000236454">
    <property type="component" value="Unassembled WGS sequence"/>
</dbReference>
<evidence type="ECO:0000256" key="1">
    <source>
        <dbReference type="PIRSR" id="PIRSR634015-1"/>
    </source>
</evidence>
<feature type="binding site" evidence="2">
    <location>
        <position position="392"/>
    </location>
    <ligand>
        <name>Zn(2+)</name>
        <dbReference type="ChEBI" id="CHEBI:29105"/>
        <note>catalytic</note>
    </ligand>
</feature>
<feature type="binding site" evidence="2">
    <location>
        <position position="369"/>
    </location>
    <ligand>
        <name>Zn(2+)</name>
        <dbReference type="ChEBI" id="CHEBI:29105"/>
        <note>catalytic</note>
    </ligand>
</feature>
<feature type="active site" description="Proton donor" evidence="1">
    <location>
        <position position="466"/>
    </location>
</feature>
<dbReference type="OrthoDB" id="9813075at2"/>
<dbReference type="InterPro" id="IPR027268">
    <property type="entry name" value="Peptidase_M4/M1_CTD_sf"/>
</dbReference>
<evidence type="ECO:0000313" key="6">
    <source>
        <dbReference type="Proteomes" id="UP000236454"/>
    </source>
</evidence>
<evidence type="ECO:0000259" key="4">
    <source>
        <dbReference type="Pfam" id="PF01433"/>
    </source>
</evidence>
<dbReference type="InterPro" id="IPR014782">
    <property type="entry name" value="Peptidase_M1_dom"/>
</dbReference>
<dbReference type="Gene3D" id="1.10.390.10">
    <property type="entry name" value="Neutral Protease Domain 2"/>
    <property type="match status" value="1"/>
</dbReference>
<keyword evidence="6" id="KW-1185">Reference proteome</keyword>
<dbReference type="GO" id="GO:0008237">
    <property type="term" value="F:metallopeptidase activity"/>
    <property type="evidence" value="ECO:0007669"/>
    <property type="project" value="InterPro"/>
</dbReference>
<dbReference type="GO" id="GO:0008270">
    <property type="term" value="F:zinc ion binding"/>
    <property type="evidence" value="ECO:0007669"/>
    <property type="project" value="InterPro"/>
</dbReference>
<dbReference type="EMBL" id="FPAS01000002">
    <property type="protein sequence ID" value="SFT63593.1"/>
    <property type="molecule type" value="Genomic_DNA"/>
</dbReference>
<sequence length="989" mass="113017">MRHIFTFLSVLLAANVALAQDYFQQEVNYKIDVKLDDQNHMLRGFEYIEYYNNSSDTLKAIKMHLWPNTYKNASTALAKQKQKRGDNGLIFAEEADRGWIDSLDFKANGKALALTYDEKHIDVATLTLNEALLPGQKIIISTPFKVKLPNAKYSRLGHVEESYMITQWYPKPAVYDKDGWHAMPYLNQGEFYSEYGSFEVSITLPKNYVVGATGDLQNPAEKAWLKAKADSTLQQFKDAAFKNGASMDFPASSKEYKTLTYKQAKVHDFAWFADKRFEVLQGEVELPHSKRKVTSYAMFTPKNRMLWEDAIEYINDGTYYYSLWNGDYPYNQVTAVDGTIAAGGGMEYPNVTVIGNTGNKEALEVVIVHEVGHNWFYGILGSNERTHPWMDEGLNTLNEVRYIQTKYPDNTRLADMVANGRFRFHGCDYHDQNDVMFRTVQGLGIDQPMDLHSDDFASVNYGIIVYQKTGLVFDYLKEYLGEEKFDAIMHAYYQKWKFKHPQPEDLRACFEEATGEDFTWLFEDIIKTANEIDYKLKRVKAKDGNTEVVVKHKGHVHGPIPVQLITPEGDTLTKWATSEGRKERVTFENAEAAEVVVDINTQVPELNRTNNTWKKDWFINKVEPFKLNPMFTANRRDESNLAWSPAIGFNTSDKFMIGASLHNLQLAPNKFTFLLTPMYSIGRQNLSGMGELIYTFRPANVVRLGKAGLSMKTFKDVDSLSRNNANYYALNPYLNLTLGKRGAQSKHHNRLLLQGMYKMTRRTATNIEEIGAFADYKYTYKRPNHLFVANARASYLQSNLNDEMARASIELKYKWNYYIKKKRNYIELRAFALNNFIYAVNSAYNANRYAAPVSGKTGAQDLFMEEYYFGRNEVNGMWANQHNNDMGGFGSASGLTANESMVMANFYAPLPVLTHLVGVFADYGMISNNGVQQEVYDLGLGIRMGDVFGIYFPLVQSTNLQNSNYAQSIKFSLKFNLTNKGLIEQILDK</sequence>
<name>A0A1I6ZLI8_9FLAO</name>
<dbReference type="PANTHER" id="PTHR45726">
    <property type="entry name" value="LEUKOTRIENE A-4 HYDROLASE"/>
    <property type="match status" value="1"/>
</dbReference>
<organism evidence="5 6">
    <name type="scientific">Lishizhenia tianjinensis</name>
    <dbReference type="NCBI Taxonomy" id="477690"/>
    <lineage>
        <taxon>Bacteria</taxon>
        <taxon>Pseudomonadati</taxon>
        <taxon>Bacteroidota</taxon>
        <taxon>Flavobacteriia</taxon>
        <taxon>Flavobacteriales</taxon>
        <taxon>Crocinitomicaceae</taxon>
        <taxon>Lishizhenia</taxon>
    </lineage>
</organism>
<evidence type="ECO:0000256" key="3">
    <source>
        <dbReference type="SAM" id="SignalP"/>
    </source>
</evidence>
<protein>
    <recommendedName>
        <fullName evidence="4">Peptidase M1 membrane alanine aminopeptidase domain-containing protein</fullName>
    </recommendedName>
</protein>
<feature type="binding site" evidence="2">
    <location>
        <position position="373"/>
    </location>
    <ligand>
        <name>Zn(2+)</name>
        <dbReference type="ChEBI" id="CHEBI:29105"/>
        <note>catalytic</note>
    </ligand>
</feature>
<gene>
    <name evidence="5" type="ORF">SAMN05216474_1464</name>
</gene>
<reference evidence="5 6" key="1">
    <citation type="submission" date="2016-10" db="EMBL/GenBank/DDBJ databases">
        <authorList>
            <person name="de Groot N.N."/>
        </authorList>
    </citation>
    <scope>NUCLEOTIDE SEQUENCE [LARGE SCALE GENOMIC DNA]</scope>
    <source>
        <strain evidence="5 6">CGMCC 1.7005</strain>
    </source>
</reference>
<comment type="cofactor">
    <cofactor evidence="2">
        <name>Zn(2+)</name>
        <dbReference type="ChEBI" id="CHEBI:29105"/>
    </cofactor>
    <text evidence="2">Binds 1 zinc ion per subunit.</text>
</comment>
<proteinExistence type="predicted"/>
<feature type="active site" description="Proton acceptor" evidence="1">
    <location>
        <position position="370"/>
    </location>
</feature>
<feature type="domain" description="Peptidase M1 membrane alanine aminopeptidase" evidence="4">
    <location>
        <begin position="356"/>
        <end position="523"/>
    </location>
</feature>
<dbReference type="PANTHER" id="PTHR45726:SF3">
    <property type="entry name" value="LEUKOTRIENE A-4 HYDROLASE"/>
    <property type="match status" value="1"/>
</dbReference>
<dbReference type="Pfam" id="PF01433">
    <property type="entry name" value="Peptidase_M1"/>
    <property type="match status" value="1"/>
</dbReference>
<keyword evidence="2" id="KW-0862">Zinc</keyword>
<dbReference type="SUPFAM" id="SSF55486">
    <property type="entry name" value="Metalloproteases ('zincins'), catalytic domain"/>
    <property type="match status" value="1"/>
</dbReference>
<dbReference type="STRING" id="477690.SAMN05216474_1464"/>
<feature type="chain" id="PRO_5014828753" description="Peptidase M1 membrane alanine aminopeptidase domain-containing protein" evidence="3">
    <location>
        <begin position="20"/>
        <end position="989"/>
    </location>
</feature>
<feature type="signal peptide" evidence="3">
    <location>
        <begin position="1"/>
        <end position="19"/>
    </location>
</feature>
<accession>A0A1I6ZLI8</accession>
<dbReference type="InterPro" id="IPR034015">
    <property type="entry name" value="M1_LTA4H"/>
</dbReference>